<dbReference type="Proteomes" id="UP000092504">
    <property type="component" value="Unassembled WGS sequence"/>
</dbReference>
<organism evidence="2 3">
    <name type="scientific">Halomonas elongata</name>
    <dbReference type="NCBI Taxonomy" id="2746"/>
    <lineage>
        <taxon>Bacteria</taxon>
        <taxon>Pseudomonadati</taxon>
        <taxon>Pseudomonadota</taxon>
        <taxon>Gammaproteobacteria</taxon>
        <taxon>Oceanospirillales</taxon>
        <taxon>Halomonadaceae</taxon>
        <taxon>Halomonas</taxon>
    </lineage>
</organism>
<proteinExistence type="predicted"/>
<dbReference type="EMBL" id="MAJD01000001">
    <property type="protein sequence ID" value="OBX37557.1"/>
    <property type="molecule type" value="Genomic_DNA"/>
</dbReference>
<name>A0A1B8P5L5_HALEL</name>
<sequence>MVEPQREGILDHPGYESGHGARRQTFLGLAGELRFQHLHRQHIGNPFPEVFGGQLHPTRQQAAVFAEFTQRLQHAGSQTVHVRSAQWRGDQVDVALEQRLAAFGKPLDGPVHRLFFIGEVTHEGRGRQYLVTIGGLGEIVAQAILELPYTLGAIGLDERHLEPRAEHCLGPQQMLEPGQRQLRRVEIARFGPEAYQRARGTLGGGTDHRQVGGSLAMLEGHVMATAILEHFHLEAPGQGIDHRDTDAVQPTGKAITGRRELSAGVQLGHDQLDPGDTVLGMNVDGHAATVVADLDAAVLEQAYGDRLGMAAQRLVDTVVDDFLDQMVGPGSVGVHAGALAHGLEPGKHLDRTGAVLCHASPRLVTVIRLSPGRGLVPSVNA</sequence>
<comment type="caution">
    <text evidence="2">The sequence shown here is derived from an EMBL/GenBank/DDBJ whole genome shotgun (WGS) entry which is preliminary data.</text>
</comment>
<evidence type="ECO:0000256" key="1">
    <source>
        <dbReference type="SAM" id="MobiDB-lite"/>
    </source>
</evidence>
<dbReference type="AlphaFoldDB" id="A0A1B8P5L5"/>
<evidence type="ECO:0000313" key="2">
    <source>
        <dbReference type="EMBL" id="OBX37557.1"/>
    </source>
</evidence>
<feature type="region of interest" description="Disordered" evidence="1">
    <location>
        <begin position="1"/>
        <end position="20"/>
    </location>
</feature>
<feature type="compositionally biased region" description="Basic and acidic residues" evidence="1">
    <location>
        <begin position="1"/>
        <end position="14"/>
    </location>
</feature>
<reference evidence="2 3" key="1">
    <citation type="submission" date="2016-06" db="EMBL/GenBank/DDBJ databases">
        <title>Genome sequence of halotolerant plant growth promoting strain of Halomonas elongata HEK1 isolated from salterns of Rann of Kutch, Gujarat, India.</title>
        <authorList>
            <person name="Gaba S."/>
            <person name="Singh R.N."/>
            <person name="Abrol S."/>
            <person name="Kaushik R."/>
            <person name="Saxena A.K."/>
        </authorList>
    </citation>
    <scope>NUCLEOTIDE SEQUENCE [LARGE SCALE GENOMIC DNA]</scope>
    <source>
        <strain evidence="2 3">HEK1</strain>
    </source>
</reference>
<accession>A0A1B8P5L5</accession>
<evidence type="ECO:0000313" key="3">
    <source>
        <dbReference type="Proteomes" id="UP000092504"/>
    </source>
</evidence>
<gene>
    <name evidence="2" type="ORF">A8U91_01929</name>
</gene>
<protein>
    <submittedName>
        <fullName evidence="2">Uncharacterized protein</fullName>
    </submittedName>
</protein>